<dbReference type="EMBL" id="BSRI01000002">
    <property type="protein sequence ID" value="GLV60205.1"/>
    <property type="molecule type" value="Genomic_DNA"/>
</dbReference>
<dbReference type="InterPro" id="IPR037401">
    <property type="entry name" value="SnoaL-like"/>
</dbReference>
<dbReference type="Pfam" id="PF13474">
    <property type="entry name" value="SnoaL_3"/>
    <property type="match status" value="1"/>
</dbReference>
<gene>
    <name evidence="2" type="ORF">KDH_70270</name>
</gene>
<dbReference type="InterPro" id="IPR032710">
    <property type="entry name" value="NTF2-like_dom_sf"/>
</dbReference>
<evidence type="ECO:0000259" key="1">
    <source>
        <dbReference type="Pfam" id="PF13474"/>
    </source>
</evidence>
<keyword evidence="3" id="KW-1185">Reference proteome</keyword>
<evidence type="ECO:0000313" key="2">
    <source>
        <dbReference type="EMBL" id="GLV60205.1"/>
    </source>
</evidence>
<feature type="domain" description="SnoaL-like" evidence="1">
    <location>
        <begin position="21"/>
        <end position="130"/>
    </location>
</feature>
<evidence type="ECO:0000313" key="3">
    <source>
        <dbReference type="Proteomes" id="UP001344906"/>
    </source>
</evidence>
<protein>
    <recommendedName>
        <fullName evidence="1">SnoaL-like domain-containing protein</fullName>
    </recommendedName>
</protein>
<reference evidence="2 3" key="1">
    <citation type="submission" date="2023-02" db="EMBL/GenBank/DDBJ databases">
        <title>Dictyobacter halimunensis sp. nov., a new member of the class Ktedonobacteria from forest soil in a geothermal area.</title>
        <authorList>
            <person name="Rachmania M.K."/>
            <person name="Ningsih F."/>
            <person name="Sakai Y."/>
            <person name="Yabe S."/>
            <person name="Yokota A."/>
            <person name="Sjamsuridzal W."/>
        </authorList>
    </citation>
    <scope>NUCLEOTIDE SEQUENCE [LARGE SCALE GENOMIC DNA]</scope>
    <source>
        <strain evidence="2 3">S3.2.2.5</strain>
    </source>
</reference>
<dbReference type="Proteomes" id="UP001344906">
    <property type="component" value="Unassembled WGS sequence"/>
</dbReference>
<name>A0ABQ6G5Y1_9CHLR</name>
<comment type="caution">
    <text evidence="2">The sequence shown here is derived from an EMBL/GenBank/DDBJ whole genome shotgun (WGS) entry which is preliminary data.</text>
</comment>
<dbReference type="Gene3D" id="3.10.450.50">
    <property type="match status" value="1"/>
</dbReference>
<accession>A0ABQ6G5Y1</accession>
<proteinExistence type="predicted"/>
<sequence>MYNDQHDFEQFMKQRSEAALAYINGDTTPLGEITARHSPATFFRPSGDYYQGAEAVWSQYERDATSFESGSEGQLEILHMAASDSLAYWVGFQRATAHLRGRPEPVPFKPRITELFRREGDSWKLIHRHADPLLSESEAEQHQSMRD</sequence>
<organism evidence="2 3">
    <name type="scientific">Dictyobacter halimunensis</name>
    <dbReference type="NCBI Taxonomy" id="3026934"/>
    <lineage>
        <taxon>Bacteria</taxon>
        <taxon>Bacillati</taxon>
        <taxon>Chloroflexota</taxon>
        <taxon>Ktedonobacteria</taxon>
        <taxon>Ktedonobacterales</taxon>
        <taxon>Dictyobacteraceae</taxon>
        <taxon>Dictyobacter</taxon>
    </lineage>
</organism>
<dbReference type="RefSeq" id="WP_338257211.1">
    <property type="nucleotide sequence ID" value="NZ_BSRI01000002.1"/>
</dbReference>
<dbReference type="SUPFAM" id="SSF54427">
    <property type="entry name" value="NTF2-like"/>
    <property type="match status" value="1"/>
</dbReference>